<dbReference type="PRINTS" id="PR00371">
    <property type="entry name" value="FPNCR"/>
</dbReference>
<feature type="domain" description="FAD-binding FR-type" evidence="23">
    <location>
        <begin position="151"/>
        <end position="261"/>
    </location>
</feature>
<keyword evidence="13 24" id="KW-0560">Oxidoreductase</keyword>
<evidence type="ECO:0000256" key="14">
    <source>
        <dbReference type="ARBA" id="ARBA00023004"/>
    </source>
</evidence>
<dbReference type="PROSITE" id="PS01033">
    <property type="entry name" value="GLOBIN"/>
    <property type="match status" value="1"/>
</dbReference>
<evidence type="ECO:0000256" key="10">
    <source>
        <dbReference type="ARBA" id="ARBA00022723"/>
    </source>
</evidence>
<keyword evidence="11" id="KW-0274">FAD</keyword>
<dbReference type="InterPro" id="IPR012292">
    <property type="entry name" value="Globin/Proto"/>
</dbReference>
<dbReference type="FunFam" id="1.10.490.10:FF:000003">
    <property type="entry name" value="Flavohemoprotein"/>
    <property type="match status" value="1"/>
</dbReference>
<dbReference type="GO" id="GO:0071949">
    <property type="term" value="F:FAD binding"/>
    <property type="evidence" value="ECO:0007669"/>
    <property type="project" value="TreeGrafter"/>
</dbReference>
<comment type="similarity">
    <text evidence="4">Belongs to the globin family. Two-domain flavohemoproteins subfamily.</text>
</comment>
<dbReference type="SUPFAM" id="SSF63380">
    <property type="entry name" value="Riboflavin synthase domain-like"/>
    <property type="match status" value="1"/>
</dbReference>
<comment type="cofactor">
    <cofactor evidence="1">
        <name>heme b</name>
        <dbReference type="ChEBI" id="CHEBI:60344"/>
    </cofactor>
</comment>
<dbReference type="Pfam" id="PF00970">
    <property type="entry name" value="FAD_binding_6"/>
    <property type="match status" value="1"/>
</dbReference>
<dbReference type="CDD" id="cd06184">
    <property type="entry name" value="flavohem_like_fad_nad_binding"/>
    <property type="match status" value="1"/>
</dbReference>
<dbReference type="Pfam" id="PF00042">
    <property type="entry name" value="Globin"/>
    <property type="match status" value="1"/>
</dbReference>
<evidence type="ECO:0000256" key="6">
    <source>
        <dbReference type="ARBA" id="ARBA00014637"/>
    </source>
</evidence>
<dbReference type="AlphaFoldDB" id="A0A927HE27"/>
<comment type="catalytic activity">
    <reaction evidence="20">
        <text>2 nitric oxide + NADPH + 2 O2 = 2 nitrate + NADP(+) + H(+)</text>
        <dbReference type="Rhea" id="RHEA:19465"/>
        <dbReference type="ChEBI" id="CHEBI:15378"/>
        <dbReference type="ChEBI" id="CHEBI:15379"/>
        <dbReference type="ChEBI" id="CHEBI:16480"/>
        <dbReference type="ChEBI" id="CHEBI:17632"/>
        <dbReference type="ChEBI" id="CHEBI:57783"/>
        <dbReference type="ChEBI" id="CHEBI:58349"/>
        <dbReference type="EC" id="1.14.12.17"/>
    </reaction>
</comment>
<dbReference type="Gene3D" id="2.40.30.10">
    <property type="entry name" value="Translation factors"/>
    <property type="match status" value="1"/>
</dbReference>
<dbReference type="Pfam" id="PF00175">
    <property type="entry name" value="NAD_binding_1"/>
    <property type="match status" value="1"/>
</dbReference>
<evidence type="ECO:0000256" key="3">
    <source>
        <dbReference type="ARBA" id="ARBA00006401"/>
    </source>
</evidence>
<dbReference type="InterPro" id="IPR000971">
    <property type="entry name" value="Globin"/>
</dbReference>
<dbReference type="Gene3D" id="3.40.50.80">
    <property type="entry name" value="Nucleotide-binding domain of ferredoxin-NADP reductase (FNR) module"/>
    <property type="match status" value="1"/>
</dbReference>
<comment type="catalytic activity">
    <reaction evidence="19">
        <text>2 nitric oxide + NADH + 2 O2 = 2 nitrate + NAD(+) + H(+)</text>
        <dbReference type="Rhea" id="RHEA:19469"/>
        <dbReference type="ChEBI" id="CHEBI:15378"/>
        <dbReference type="ChEBI" id="CHEBI:15379"/>
        <dbReference type="ChEBI" id="CHEBI:16480"/>
        <dbReference type="ChEBI" id="CHEBI:17632"/>
        <dbReference type="ChEBI" id="CHEBI:57540"/>
        <dbReference type="ChEBI" id="CHEBI:57945"/>
        <dbReference type="EC" id="1.14.12.17"/>
    </reaction>
</comment>
<evidence type="ECO:0000256" key="16">
    <source>
        <dbReference type="ARBA" id="ARBA00030024"/>
    </source>
</evidence>
<evidence type="ECO:0000259" key="23">
    <source>
        <dbReference type="PROSITE" id="PS51384"/>
    </source>
</evidence>
<protein>
    <recommendedName>
        <fullName evidence="6">Flavohemoprotein</fullName>
        <ecNumber evidence="5">1.14.12.17</ecNumber>
    </recommendedName>
    <alternativeName>
        <fullName evidence="17">Flavohemoglobin</fullName>
    </alternativeName>
    <alternativeName>
        <fullName evidence="16">Hemoglobin-like protein</fullName>
    </alternativeName>
    <alternativeName>
        <fullName evidence="18">Nitric oxide dioxygenase</fullName>
    </alternativeName>
</protein>
<evidence type="ECO:0000256" key="15">
    <source>
        <dbReference type="ARBA" id="ARBA00023027"/>
    </source>
</evidence>
<dbReference type="InterPro" id="IPR001709">
    <property type="entry name" value="Flavoprot_Pyr_Nucl_cyt_Rdtase"/>
</dbReference>
<keyword evidence="14" id="KW-0408">Iron</keyword>
<comment type="similarity">
    <text evidence="3">In the C-terminal section; belongs to the flavoprotein pyridine nucleotide cytochrome reductase family.</text>
</comment>
<keyword evidence="15" id="KW-0520">NAD</keyword>
<keyword evidence="12" id="KW-0521">NADP</keyword>
<dbReference type="SUPFAM" id="SSF52343">
    <property type="entry name" value="Ferredoxin reductase-like, C-terminal NADP-linked domain"/>
    <property type="match status" value="1"/>
</dbReference>
<dbReference type="InterPro" id="IPR039261">
    <property type="entry name" value="FNR_nucleotide-bd"/>
</dbReference>
<dbReference type="InterPro" id="IPR001433">
    <property type="entry name" value="OxRdtase_FAD/NAD-bd"/>
</dbReference>
<evidence type="ECO:0000256" key="13">
    <source>
        <dbReference type="ARBA" id="ARBA00023002"/>
    </source>
</evidence>
<dbReference type="PROSITE" id="PS51384">
    <property type="entry name" value="FAD_FR"/>
    <property type="match status" value="1"/>
</dbReference>
<dbReference type="FunFam" id="2.40.30.10:FF:000034">
    <property type="entry name" value="Flavohemoprotein"/>
    <property type="match status" value="1"/>
</dbReference>
<evidence type="ECO:0000256" key="5">
    <source>
        <dbReference type="ARBA" id="ARBA00012229"/>
    </source>
</evidence>
<evidence type="ECO:0000256" key="9">
    <source>
        <dbReference type="ARBA" id="ARBA00022630"/>
    </source>
</evidence>
<dbReference type="FunFam" id="3.40.50.80:FF:000010">
    <property type="entry name" value="Flavohemoprotein"/>
    <property type="match status" value="1"/>
</dbReference>
<reference evidence="24" key="1">
    <citation type="submission" date="2020-09" db="EMBL/GenBank/DDBJ databases">
        <title>Bacillus faecalis sp. nov., a moderately halophilic bacterium isolated from cow faeces.</title>
        <authorList>
            <person name="Jiang L."/>
            <person name="Lee J."/>
        </authorList>
    </citation>
    <scope>NUCLEOTIDE SEQUENCE</scope>
    <source>
        <strain evidence="24">AGMB 02131</strain>
    </source>
</reference>
<organism evidence="24 25">
    <name type="scientific">Peribacillus faecalis</name>
    <dbReference type="NCBI Taxonomy" id="2772559"/>
    <lineage>
        <taxon>Bacteria</taxon>
        <taxon>Bacillati</taxon>
        <taxon>Bacillota</taxon>
        <taxon>Bacilli</taxon>
        <taxon>Bacillales</taxon>
        <taxon>Bacillaceae</taxon>
        <taxon>Peribacillus</taxon>
    </lineage>
</organism>
<evidence type="ECO:0000256" key="11">
    <source>
        <dbReference type="ARBA" id="ARBA00022827"/>
    </source>
</evidence>
<dbReference type="Gene3D" id="1.10.490.10">
    <property type="entry name" value="Globins"/>
    <property type="match status" value="1"/>
</dbReference>
<dbReference type="CDD" id="cd14777">
    <property type="entry name" value="Yhb1-globin-like"/>
    <property type="match status" value="1"/>
</dbReference>
<evidence type="ECO:0000259" key="22">
    <source>
        <dbReference type="PROSITE" id="PS01033"/>
    </source>
</evidence>
<feature type="domain" description="Globin" evidence="22">
    <location>
        <begin position="1"/>
        <end position="138"/>
    </location>
</feature>
<dbReference type="PANTHER" id="PTHR43396:SF3">
    <property type="entry name" value="FLAVOHEMOPROTEIN"/>
    <property type="match status" value="1"/>
</dbReference>
<evidence type="ECO:0000256" key="1">
    <source>
        <dbReference type="ARBA" id="ARBA00001970"/>
    </source>
</evidence>
<dbReference type="InterPro" id="IPR017938">
    <property type="entry name" value="Riboflavin_synthase-like_b-brl"/>
</dbReference>
<evidence type="ECO:0000256" key="4">
    <source>
        <dbReference type="ARBA" id="ARBA00008414"/>
    </source>
</evidence>
<evidence type="ECO:0000256" key="20">
    <source>
        <dbReference type="ARBA" id="ARBA00049433"/>
    </source>
</evidence>
<dbReference type="InterPro" id="IPR008333">
    <property type="entry name" value="Cbr1-like_FAD-bd_dom"/>
</dbReference>
<keyword evidence="9" id="KW-0285">Flavoprotein</keyword>
<comment type="caution">
    <text evidence="24">The sequence shown here is derived from an EMBL/GenBank/DDBJ whole genome shotgun (WGS) entry which is preliminary data.</text>
</comment>
<dbReference type="SUPFAM" id="SSF46458">
    <property type="entry name" value="Globin-like"/>
    <property type="match status" value="1"/>
</dbReference>
<proteinExistence type="inferred from homology"/>
<keyword evidence="25" id="KW-1185">Reference proteome</keyword>
<keyword evidence="7 21" id="KW-0349">Heme</keyword>
<keyword evidence="8 21" id="KW-0561">Oxygen transport</keyword>
<evidence type="ECO:0000256" key="12">
    <source>
        <dbReference type="ARBA" id="ARBA00022857"/>
    </source>
</evidence>
<evidence type="ECO:0000256" key="21">
    <source>
        <dbReference type="RuleBase" id="RU000356"/>
    </source>
</evidence>
<comment type="cofactor">
    <cofactor evidence="2">
        <name>FAD</name>
        <dbReference type="ChEBI" id="CHEBI:57692"/>
    </cofactor>
</comment>
<keyword evidence="10" id="KW-0479">Metal-binding</keyword>
<dbReference type="Proteomes" id="UP000602076">
    <property type="component" value="Unassembled WGS sequence"/>
</dbReference>
<evidence type="ECO:0000256" key="7">
    <source>
        <dbReference type="ARBA" id="ARBA00022617"/>
    </source>
</evidence>
<evidence type="ECO:0000256" key="19">
    <source>
        <dbReference type="ARBA" id="ARBA00048649"/>
    </source>
</evidence>
<dbReference type="RefSeq" id="WP_190999610.1">
    <property type="nucleotide sequence ID" value="NZ_JACXSI010000055.1"/>
</dbReference>
<dbReference type="NCBIfam" id="NF009805">
    <property type="entry name" value="PRK13289.1"/>
    <property type="match status" value="1"/>
</dbReference>
<evidence type="ECO:0000256" key="18">
    <source>
        <dbReference type="ARBA" id="ARBA00033187"/>
    </source>
</evidence>
<dbReference type="GO" id="GO:0019825">
    <property type="term" value="F:oxygen binding"/>
    <property type="evidence" value="ECO:0007669"/>
    <property type="project" value="InterPro"/>
</dbReference>
<dbReference type="GO" id="GO:0046210">
    <property type="term" value="P:nitric oxide catabolic process"/>
    <property type="evidence" value="ECO:0007669"/>
    <property type="project" value="TreeGrafter"/>
</dbReference>
<dbReference type="EC" id="1.14.12.17" evidence="5"/>
<dbReference type="GO" id="GO:0046872">
    <property type="term" value="F:metal ion binding"/>
    <property type="evidence" value="ECO:0007669"/>
    <property type="project" value="UniProtKB-KW"/>
</dbReference>
<evidence type="ECO:0000256" key="17">
    <source>
        <dbReference type="ARBA" id="ARBA00030929"/>
    </source>
</evidence>
<dbReference type="GO" id="GO:0005344">
    <property type="term" value="F:oxygen carrier activity"/>
    <property type="evidence" value="ECO:0007669"/>
    <property type="project" value="UniProtKB-KW"/>
</dbReference>
<evidence type="ECO:0000313" key="24">
    <source>
        <dbReference type="EMBL" id="MBD3110078.1"/>
    </source>
</evidence>
<sequence>MLSQSTITTIKATVPALEAYGTEITKAFYKKLFETHPQLLNIFNHTNQQKGRQQNALATTVMAAAKYIDQLEVLLPAVKQIAHKHRSLQVQPEHYPVVGETLLWAIKEVLGDVATDEILNAWGEAYGVIADIFISVEKAMYEEATAELGWDGYKSFIISKKVKESKNITSFYLTAGDGSKLPSFNPGQYITVRVRIPGEQYLLNRQYSLTALPNEDYFRISIKREAIEGSPAGKVSNYLHDFINEGDSIEVTAPAGEFTIDLYETKPIHFIAAGVGITPFMSMLHTLADKESQRDITVIHAVQNEQVQAFHQELATLQNQLSNFSASFYYESGDRSEKQEGFQYAAGRVTEETLQQLDTNGIYYVCGPVPFMQSVVSALYKSGVSEEQVKYEFFGPAMAIQ</sequence>
<accession>A0A927HE27</accession>
<dbReference type="PRINTS" id="PR00410">
    <property type="entry name" value="PHEHYDRXLASE"/>
</dbReference>
<dbReference type="PANTHER" id="PTHR43396">
    <property type="entry name" value="FLAVOHEMOPROTEIN"/>
    <property type="match status" value="1"/>
</dbReference>
<evidence type="ECO:0000256" key="8">
    <source>
        <dbReference type="ARBA" id="ARBA00022621"/>
    </source>
</evidence>
<evidence type="ECO:0000256" key="2">
    <source>
        <dbReference type="ARBA" id="ARBA00001974"/>
    </source>
</evidence>
<dbReference type="InterPro" id="IPR009050">
    <property type="entry name" value="Globin-like_sf"/>
</dbReference>
<name>A0A927HE27_9BACI</name>
<evidence type="ECO:0000313" key="25">
    <source>
        <dbReference type="Proteomes" id="UP000602076"/>
    </source>
</evidence>
<dbReference type="GO" id="GO:0020037">
    <property type="term" value="F:heme binding"/>
    <property type="evidence" value="ECO:0007669"/>
    <property type="project" value="InterPro"/>
</dbReference>
<dbReference type="InterPro" id="IPR017927">
    <property type="entry name" value="FAD-bd_FR_type"/>
</dbReference>
<dbReference type="GO" id="GO:0071500">
    <property type="term" value="P:cellular response to nitrosative stress"/>
    <property type="evidence" value="ECO:0007669"/>
    <property type="project" value="TreeGrafter"/>
</dbReference>
<gene>
    <name evidence="24" type="primary">hmpA</name>
    <name evidence="24" type="ORF">IEO70_17225</name>
</gene>
<keyword evidence="21" id="KW-0813">Transport</keyword>
<dbReference type="GO" id="GO:0008941">
    <property type="term" value="F:nitric oxide dioxygenase NAD(P)H activity"/>
    <property type="evidence" value="ECO:0007669"/>
    <property type="project" value="UniProtKB-EC"/>
</dbReference>
<dbReference type="EMBL" id="JACXSI010000055">
    <property type="protein sequence ID" value="MBD3110078.1"/>
    <property type="molecule type" value="Genomic_DNA"/>
</dbReference>